<evidence type="ECO:0000313" key="8">
    <source>
        <dbReference type="Proteomes" id="UP000005238"/>
    </source>
</evidence>
<dbReference type="GO" id="GO:0008171">
    <property type="term" value="F:O-methyltransferase activity"/>
    <property type="evidence" value="ECO:0000318"/>
    <property type="project" value="GO_Central"/>
</dbReference>
<dbReference type="OrthoDB" id="186626at2759"/>
<keyword evidence="4" id="KW-0949">S-adenosyl-L-methionine</keyword>
<dbReference type="GO" id="GO:0032259">
    <property type="term" value="P:methylation"/>
    <property type="evidence" value="ECO:0007669"/>
    <property type="project" value="UniProtKB-KW"/>
</dbReference>
<dbReference type="VEuPathDB" id="FungiDB:KRP22_10093"/>
<keyword evidence="8" id="KW-1185">Reference proteome</keyword>
<comment type="similarity">
    <text evidence="6">Belongs to the class I-like SAM-binding methyltransferase superfamily. Cation-dependent O-methyltransferase family.</text>
</comment>
<dbReference type="GeneID" id="94227827"/>
<dbReference type="SUPFAM" id="SSF53335">
    <property type="entry name" value="S-adenosyl-L-methionine-dependent methyltransferases"/>
    <property type="match status" value="1"/>
</dbReference>
<protein>
    <recommendedName>
        <fullName evidence="1">catechol O-methyltransferase</fullName>
        <ecNumber evidence="1">2.1.1.6</ecNumber>
    </recommendedName>
</protein>
<dbReference type="HOGENOM" id="CLU_050461_3_1_1"/>
<sequence>MPIRVANTEPKLPPRDQLPSIGEKCFQFVRENATAGDPKSVLDAIDTFGYEHQWMMCVGDVKGELLDQEVTKLKPKILAELGGFFGYSAIRFANKLRELSGPVVHVYSFEISPQFAAIATKMIDFAGLSEIVTIFVGTFEDKYADLKALGVDHVDVFFLDHDKKSYKSDMLVIEKSGLLQSGSVVMADNVVFHQINDYLEYIRAHANFTSVLYESYLEYSDLKDGLEVSTYVA</sequence>
<dbReference type="EC" id="2.1.1.6" evidence="1"/>
<dbReference type="PANTHER" id="PTHR43836">
    <property type="entry name" value="CATECHOL O-METHYLTRANSFERASE 1-RELATED"/>
    <property type="match status" value="1"/>
</dbReference>
<dbReference type="Proteomes" id="UP000005238">
    <property type="component" value="Unassembled WGS sequence"/>
</dbReference>
<dbReference type="RefSeq" id="XP_067746325.1">
    <property type="nucleotide sequence ID" value="XM_067892023.1"/>
</dbReference>
<keyword evidence="5" id="KW-0128">Catecholamine metabolism</keyword>
<organism evidence="7 8">
    <name type="scientific">Phytophthora ramorum</name>
    <name type="common">Sudden oak death agent</name>
    <dbReference type="NCBI Taxonomy" id="164328"/>
    <lineage>
        <taxon>Eukaryota</taxon>
        <taxon>Sar</taxon>
        <taxon>Stramenopiles</taxon>
        <taxon>Oomycota</taxon>
        <taxon>Peronosporomycetes</taxon>
        <taxon>Peronosporales</taxon>
        <taxon>Peronosporaceae</taxon>
        <taxon>Phytophthora</taxon>
    </lineage>
</organism>
<dbReference type="InterPro" id="IPR002935">
    <property type="entry name" value="SAM_O-MeTrfase"/>
</dbReference>
<dbReference type="GO" id="GO:0016206">
    <property type="term" value="F:catechol O-methyltransferase activity"/>
    <property type="evidence" value="ECO:0007669"/>
    <property type="project" value="UniProtKB-EC"/>
</dbReference>
<proteinExistence type="inferred from homology"/>
<evidence type="ECO:0000256" key="1">
    <source>
        <dbReference type="ARBA" id="ARBA00012880"/>
    </source>
</evidence>
<dbReference type="Pfam" id="PF13578">
    <property type="entry name" value="Methyltransf_24"/>
    <property type="match status" value="1"/>
</dbReference>
<dbReference type="PROSITE" id="PS51682">
    <property type="entry name" value="SAM_OMT_I"/>
    <property type="match status" value="1"/>
</dbReference>
<evidence type="ECO:0000256" key="6">
    <source>
        <dbReference type="ARBA" id="ARBA00023453"/>
    </source>
</evidence>
<dbReference type="VEuPathDB" id="FungiDB:KRP23_6791"/>
<evidence type="ECO:0000256" key="3">
    <source>
        <dbReference type="ARBA" id="ARBA00022679"/>
    </source>
</evidence>
<reference evidence="7" key="2">
    <citation type="submission" date="2015-06" db="UniProtKB">
        <authorList>
            <consortium name="EnsemblProtists"/>
        </authorList>
    </citation>
    <scope>IDENTIFICATION</scope>
    <source>
        <strain evidence="7">Pr102</strain>
    </source>
</reference>
<name>H3GU97_PHYRM</name>
<dbReference type="PANTHER" id="PTHR43836:SF2">
    <property type="entry name" value="CATECHOL O-METHYLTRANSFERASE 1-RELATED"/>
    <property type="match status" value="1"/>
</dbReference>
<evidence type="ECO:0000256" key="5">
    <source>
        <dbReference type="ARBA" id="ARBA00022939"/>
    </source>
</evidence>
<evidence type="ECO:0000256" key="2">
    <source>
        <dbReference type="ARBA" id="ARBA00022603"/>
    </source>
</evidence>
<keyword evidence="3" id="KW-0808">Transferase</keyword>
<dbReference type="InterPro" id="IPR029063">
    <property type="entry name" value="SAM-dependent_MTases_sf"/>
</dbReference>
<dbReference type="InParanoid" id="H3GU97"/>
<evidence type="ECO:0000256" key="4">
    <source>
        <dbReference type="ARBA" id="ARBA00022691"/>
    </source>
</evidence>
<dbReference type="STRING" id="164328.H3GU97"/>
<dbReference type="Gene3D" id="3.40.50.150">
    <property type="entry name" value="Vaccinia Virus protein VP39"/>
    <property type="match status" value="1"/>
</dbReference>
<dbReference type="FunFam" id="3.40.50.150:FF:000054">
    <property type="entry name" value="Catechol O-methyltransferase"/>
    <property type="match status" value="1"/>
</dbReference>
<keyword evidence="2" id="KW-0489">Methyltransferase</keyword>
<accession>H3GU97</accession>
<dbReference type="GO" id="GO:0006584">
    <property type="term" value="P:catecholamine metabolic process"/>
    <property type="evidence" value="ECO:0007669"/>
    <property type="project" value="UniProtKB-KW"/>
</dbReference>
<dbReference type="EMBL" id="DS566049">
    <property type="status" value="NOT_ANNOTATED_CDS"/>
    <property type="molecule type" value="Genomic_DNA"/>
</dbReference>
<dbReference type="EnsemblProtists" id="Phyra80782">
    <property type="protein sequence ID" value="Phyra80782"/>
    <property type="gene ID" value="Phyra80782"/>
</dbReference>
<dbReference type="AlphaFoldDB" id="H3GU97"/>
<dbReference type="eggNOG" id="KOG1663">
    <property type="taxonomic scope" value="Eukaryota"/>
</dbReference>
<evidence type="ECO:0000313" key="7">
    <source>
        <dbReference type="EnsemblProtists" id="Phyra80782"/>
    </source>
</evidence>
<reference evidence="8" key="1">
    <citation type="journal article" date="2006" name="Science">
        <title>Phytophthora genome sequences uncover evolutionary origins and mechanisms of pathogenesis.</title>
        <authorList>
            <person name="Tyler B.M."/>
            <person name="Tripathy S."/>
            <person name="Zhang X."/>
            <person name="Dehal P."/>
            <person name="Jiang R.H."/>
            <person name="Aerts A."/>
            <person name="Arredondo F.D."/>
            <person name="Baxter L."/>
            <person name="Bensasson D."/>
            <person name="Beynon J.L."/>
            <person name="Chapman J."/>
            <person name="Damasceno C.M."/>
            <person name="Dorrance A.E."/>
            <person name="Dou D."/>
            <person name="Dickerman A.W."/>
            <person name="Dubchak I.L."/>
            <person name="Garbelotto M."/>
            <person name="Gijzen M."/>
            <person name="Gordon S.G."/>
            <person name="Govers F."/>
            <person name="Grunwald N.J."/>
            <person name="Huang W."/>
            <person name="Ivors K.L."/>
            <person name="Jones R.W."/>
            <person name="Kamoun S."/>
            <person name="Krampis K."/>
            <person name="Lamour K.H."/>
            <person name="Lee M.K."/>
            <person name="McDonald W.H."/>
            <person name="Medina M."/>
            <person name="Meijer H.J."/>
            <person name="Nordberg E.K."/>
            <person name="Maclean D.J."/>
            <person name="Ospina-Giraldo M.D."/>
            <person name="Morris P.F."/>
            <person name="Phuntumart V."/>
            <person name="Putnam N.H."/>
            <person name="Rash S."/>
            <person name="Rose J.K."/>
            <person name="Sakihama Y."/>
            <person name="Salamov A.A."/>
            <person name="Savidor A."/>
            <person name="Scheuring C.F."/>
            <person name="Smith B.M."/>
            <person name="Sobral B.W."/>
            <person name="Terry A."/>
            <person name="Torto-Alalibo T.A."/>
            <person name="Win J."/>
            <person name="Xu Z."/>
            <person name="Zhang H."/>
            <person name="Grigoriev I.V."/>
            <person name="Rokhsar D.S."/>
            <person name="Boore J.L."/>
        </authorList>
    </citation>
    <scope>NUCLEOTIDE SEQUENCE [LARGE SCALE GENOMIC DNA]</scope>
    <source>
        <strain evidence="8">Pr102</strain>
    </source>
</reference>